<dbReference type="AlphaFoldDB" id="Q160B9"/>
<proteinExistence type="predicted"/>
<accession>Q160B9</accession>
<dbReference type="SUPFAM" id="SSF103481">
    <property type="entry name" value="Multidrug resistance efflux transporter EmrE"/>
    <property type="match status" value="2"/>
</dbReference>
<dbReference type="Pfam" id="PF00892">
    <property type="entry name" value="EamA"/>
    <property type="match status" value="2"/>
</dbReference>
<reference evidence="3 4" key="1">
    <citation type="journal article" date="2007" name="J. Bacteriol.">
        <title>The complete genome sequence of Roseobacter denitrificans reveals a mixotrophic rather than photosynthetic metabolism.</title>
        <authorList>
            <person name="Swingley W.D."/>
            <person name="Sadekar S."/>
            <person name="Mastrian S.D."/>
            <person name="Matthies H.J."/>
            <person name="Hao J."/>
            <person name="Ramos H."/>
            <person name="Acharya C.R."/>
            <person name="Conrad A.L."/>
            <person name="Taylor H.L."/>
            <person name="Dejesa L.C."/>
            <person name="Shah M.K."/>
            <person name="O'huallachain M.E."/>
            <person name="Lince M.T."/>
            <person name="Blankenship R.E."/>
            <person name="Beatty J.T."/>
            <person name="Touchman J.W."/>
        </authorList>
    </citation>
    <scope>NUCLEOTIDE SEQUENCE [LARGE SCALE GENOMIC DNA]</scope>
    <source>
        <strain evidence="4">ATCC 33942 / OCh 114</strain>
    </source>
</reference>
<feature type="transmembrane region" description="Helical" evidence="1">
    <location>
        <begin position="181"/>
        <end position="198"/>
    </location>
</feature>
<dbReference type="OrthoDB" id="7704317at2"/>
<dbReference type="Proteomes" id="UP000007029">
    <property type="component" value="Chromosome"/>
</dbReference>
<dbReference type="KEGG" id="rde:RD1_4238"/>
<feature type="transmembrane region" description="Helical" evidence="1">
    <location>
        <begin position="149"/>
        <end position="169"/>
    </location>
</feature>
<keyword evidence="1" id="KW-0472">Membrane</keyword>
<feature type="transmembrane region" description="Helical" evidence="1">
    <location>
        <begin position="63"/>
        <end position="84"/>
    </location>
</feature>
<protein>
    <submittedName>
        <fullName evidence="3">Membrane protein, putative</fullName>
    </submittedName>
</protein>
<dbReference type="PANTHER" id="PTHR22911:SF137">
    <property type="entry name" value="SOLUTE CARRIER FAMILY 35 MEMBER G2-RELATED"/>
    <property type="match status" value="1"/>
</dbReference>
<dbReference type="EMBL" id="CP000362">
    <property type="protein sequence ID" value="ABG33674.1"/>
    <property type="molecule type" value="Genomic_DNA"/>
</dbReference>
<name>Q160B9_ROSDO</name>
<dbReference type="GO" id="GO:0016020">
    <property type="term" value="C:membrane"/>
    <property type="evidence" value="ECO:0007669"/>
    <property type="project" value="InterPro"/>
</dbReference>
<organism evidence="3 4">
    <name type="scientific">Roseobacter denitrificans (strain ATCC 33942 / OCh 114)</name>
    <name type="common">Erythrobacter sp. (strain OCh 114)</name>
    <name type="synonym">Roseobacter denitrificans</name>
    <dbReference type="NCBI Taxonomy" id="375451"/>
    <lineage>
        <taxon>Bacteria</taxon>
        <taxon>Pseudomonadati</taxon>
        <taxon>Pseudomonadota</taxon>
        <taxon>Alphaproteobacteria</taxon>
        <taxon>Rhodobacterales</taxon>
        <taxon>Roseobacteraceae</taxon>
        <taxon>Roseobacter</taxon>
    </lineage>
</organism>
<keyword evidence="1" id="KW-1133">Transmembrane helix</keyword>
<keyword evidence="1" id="KW-0812">Transmembrane</keyword>
<evidence type="ECO:0000313" key="3">
    <source>
        <dbReference type="EMBL" id="ABG33674.1"/>
    </source>
</evidence>
<dbReference type="InterPro" id="IPR000620">
    <property type="entry name" value="EamA_dom"/>
</dbReference>
<feature type="transmembrane region" description="Helical" evidence="1">
    <location>
        <begin position="118"/>
        <end position="137"/>
    </location>
</feature>
<evidence type="ECO:0000256" key="1">
    <source>
        <dbReference type="SAM" id="Phobius"/>
    </source>
</evidence>
<evidence type="ECO:0000259" key="2">
    <source>
        <dbReference type="Pfam" id="PF00892"/>
    </source>
</evidence>
<feature type="domain" description="EamA" evidence="2">
    <location>
        <begin position="3"/>
        <end position="132"/>
    </location>
</feature>
<dbReference type="HOGENOM" id="CLU_085273_0_0_5"/>
<feature type="domain" description="EamA" evidence="2">
    <location>
        <begin position="149"/>
        <end position="279"/>
    </location>
</feature>
<feature type="transmembrane region" description="Helical" evidence="1">
    <location>
        <begin position="6"/>
        <end position="24"/>
    </location>
</feature>
<feature type="transmembrane region" description="Helical" evidence="1">
    <location>
        <begin position="91"/>
        <end position="112"/>
    </location>
</feature>
<feature type="transmembrane region" description="Helical" evidence="1">
    <location>
        <begin position="264"/>
        <end position="280"/>
    </location>
</feature>
<dbReference type="RefSeq" id="WP_011570284.1">
    <property type="nucleotide sequence ID" value="NC_008209.1"/>
</dbReference>
<dbReference type="PANTHER" id="PTHR22911">
    <property type="entry name" value="ACYL-MALONYL CONDENSING ENZYME-RELATED"/>
    <property type="match status" value="1"/>
</dbReference>
<gene>
    <name evidence="3" type="ordered locus">RD1_4238</name>
</gene>
<evidence type="ECO:0000313" key="4">
    <source>
        <dbReference type="Proteomes" id="UP000007029"/>
    </source>
</evidence>
<keyword evidence="4" id="KW-1185">Reference proteome</keyword>
<feature type="transmembrane region" description="Helical" evidence="1">
    <location>
        <begin position="237"/>
        <end position="257"/>
    </location>
</feature>
<dbReference type="eggNOG" id="COG0697">
    <property type="taxonomic scope" value="Bacteria"/>
</dbReference>
<feature type="transmembrane region" description="Helical" evidence="1">
    <location>
        <begin position="31"/>
        <end position="51"/>
    </location>
</feature>
<sequence>MTALYLGLVAAFCWGLHDIAIRYLSRSVPLMGALLVVLTTGLIFQSLVIVVNQAPFLPQGPALWSAIGAGVAFLVASLGLYFAFQRGPVRLVSPIIGAFPVLSLIYAALAGTPITFDQIAAVLLIVAAVGLVAILSDSEDTDIPPKGPTIIYSLLSAVGFATTFKLGQISADLGGEWPGTFTARVVALVLLVTIIMAFKSNIRVGWRAVPPLIVMGLLDGIALLAVFSAGAFDRPEYASVAASMFGLFTILLARVFLKELMGPAQWAGCVVAFFGIGYLSF</sequence>
<feature type="transmembrane region" description="Helical" evidence="1">
    <location>
        <begin position="210"/>
        <end position="231"/>
    </location>
</feature>
<dbReference type="InterPro" id="IPR037185">
    <property type="entry name" value="EmrE-like"/>
</dbReference>
<dbReference type="STRING" id="375451.RD1_4238"/>